<dbReference type="Proteomes" id="UP000010469">
    <property type="component" value="Chromosome"/>
</dbReference>
<name>L0A9S6_CALLD</name>
<dbReference type="SUPFAM" id="SSF56281">
    <property type="entry name" value="Metallo-hydrolase/oxidoreductase"/>
    <property type="match status" value="1"/>
</dbReference>
<organism evidence="4 5">
    <name type="scientific">Caldisphaera lagunensis (strain DSM 15908 / JCM 11604 / ANMR 0165 / IC-154)</name>
    <dbReference type="NCBI Taxonomy" id="1056495"/>
    <lineage>
        <taxon>Archaea</taxon>
        <taxon>Thermoproteota</taxon>
        <taxon>Thermoprotei</taxon>
        <taxon>Acidilobales</taxon>
        <taxon>Caldisphaeraceae</taxon>
        <taxon>Caldisphaera</taxon>
    </lineage>
</organism>
<keyword evidence="4" id="KW-0540">Nuclease</keyword>
<evidence type="ECO:0000313" key="5">
    <source>
        <dbReference type="Proteomes" id="UP000010469"/>
    </source>
</evidence>
<dbReference type="GO" id="GO:0004527">
    <property type="term" value="F:exonuclease activity"/>
    <property type="evidence" value="ECO:0007669"/>
    <property type="project" value="UniProtKB-KW"/>
</dbReference>
<dbReference type="GeneID" id="14211275"/>
<dbReference type="Pfam" id="PF23023">
    <property type="entry name" value="Anti-Pycsar_Apyc1"/>
    <property type="match status" value="1"/>
</dbReference>
<dbReference type="SMART" id="SM01027">
    <property type="entry name" value="Beta-Casp"/>
    <property type="match status" value="1"/>
</dbReference>
<feature type="domain" description="Metallo-beta-lactamase" evidence="2">
    <location>
        <begin position="14"/>
        <end position="216"/>
    </location>
</feature>
<keyword evidence="4" id="KW-0269">Exonuclease</keyword>
<dbReference type="SMART" id="SM00849">
    <property type="entry name" value="Lactamase_B"/>
    <property type="match status" value="1"/>
</dbReference>
<keyword evidence="5" id="KW-1185">Reference proteome</keyword>
<dbReference type="PANTHER" id="PTHR11203:SF52">
    <property type="entry name" value="MRNA 3-END PROCESSING FACTOR"/>
    <property type="match status" value="1"/>
</dbReference>
<sequence length="425" mass="47481">MTKIKILGSGKEVGRAGILIEENSRSVLLDYGVNFDEDDRPIFPLHVRPKDIDVVILTHSHLDHIGAAPSLYISIMPKIGATPLTLDVSKILLMDMIKLNGPYLPFDEQSVNDMLTSAETMDYEKPYEYGDFQVTLMDSGHIPGSASVLVETSNNKILYTADMNTIETKLKNPHKLNGVEADTLIIESTYSTSNHPPRDETEKRFIDDVNDVVEKGGIVLVPAFGVSRGQEIMALLEEKGFGYNIWVDGMIRDIAELYIAHSNYLRSPGLLLKAMQEQRLVKGWNDRRKALKQPGVIIASAGMMKGGPSLYYLKKLAHNPRNAVFMVSYQAEKTPGRDILETGSYYDGNTKVEVKARVEWFDFSSHTDRRGILETIKSIQGIQRVILVHGEPEGQKSLAEEIRNHNTNLDIIIPDNGDEINISNT</sequence>
<dbReference type="HOGENOM" id="CLU_009673_5_1_2"/>
<dbReference type="InParanoid" id="L0A9S6"/>
<dbReference type="InterPro" id="IPR001279">
    <property type="entry name" value="Metallo-B-lactamas"/>
</dbReference>
<dbReference type="AlphaFoldDB" id="L0A9S6"/>
<keyword evidence="1" id="KW-0378">Hydrolase</keyword>
<dbReference type="CDD" id="cd16295">
    <property type="entry name" value="TTHA0252-CPSF-like_MBL-fold"/>
    <property type="match status" value="1"/>
</dbReference>
<gene>
    <name evidence="4" type="ordered locus">Calag_0014</name>
</gene>
<dbReference type="Gene3D" id="3.40.50.10890">
    <property type="match status" value="1"/>
</dbReference>
<evidence type="ECO:0000259" key="2">
    <source>
        <dbReference type="SMART" id="SM00849"/>
    </source>
</evidence>
<accession>L0A9S6</accession>
<dbReference type="InterPro" id="IPR022712">
    <property type="entry name" value="Beta_Casp"/>
</dbReference>
<proteinExistence type="predicted"/>
<dbReference type="EMBL" id="CP003378">
    <property type="protein sequence ID" value="AFZ69810.1"/>
    <property type="molecule type" value="Genomic_DNA"/>
</dbReference>
<dbReference type="Gene3D" id="3.60.15.10">
    <property type="entry name" value="Ribonuclease Z/Hydroxyacylglutathione hydrolase-like"/>
    <property type="match status" value="1"/>
</dbReference>
<dbReference type="RefSeq" id="WP_015231708.1">
    <property type="nucleotide sequence ID" value="NC_019791.1"/>
</dbReference>
<evidence type="ECO:0000259" key="3">
    <source>
        <dbReference type="SMART" id="SM01027"/>
    </source>
</evidence>
<dbReference type="KEGG" id="clg:Calag_0014"/>
<dbReference type="Pfam" id="PF07521">
    <property type="entry name" value="RMMBL"/>
    <property type="match status" value="1"/>
</dbReference>
<dbReference type="Pfam" id="PF10996">
    <property type="entry name" value="Beta-Casp"/>
    <property type="match status" value="1"/>
</dbReference>
<protein>
    <submittedName>
        <fullName evidence="4">Putative exonuclease of the beta-lactamase fold involved in RNA processing</fullName>
    </submittedName>
</protein>
<feature type="domain" description="Beta-Casp" evidence="3">
    <location>
        <begin position="229"/>
        <end position="339"/>
    </location>
</feature>
<reference evidence="5" key="1">
    <citation type="submission" date="2012-03" db="EMBL/GenBank/DDBJ databases">
        <title>Complete genome of Caldisphaera lagunensis DSM 15908.</title>
        <authorList>
            <person name="Lucas S."/>
            <person name="Copeland A."/>
            <person name="Lapidus A."/>
            <person name="Glavina del Rio T."/>
            <person name="Dalin E."/>
            <person name="Tice H."/>
            <person name="Bruce D."/>
            <person name="Goodwin L."/>
            <person name="Pitluck S."/>
            <person name="Peters L."/>
            <person name="Mikhailova N."/>
            <person name="Teshima H."/>
            <person name="Kyrpides N."/>
            <person name="Mavromatis K."/>
            <person name="Ivanova N."/>
            <person name="Brettin T."/>
            <person name="Detter J.C."/>
            <person name="Han C."/>
            <person name="Larimer F."/>
            <person name="Land M."/>
            <person name="Hauser L."/>
            <person name="Markowitz V."/>
            <person name="Cheng J.-F."/>
            <person name="Hugenholtz P."/>
            <person name="Woyke T."/>
            <person name="Wu D."/>
            <person name="Spring S."/>
            <person name="Schroeder M."/>
            <person name="Brambilla E."/>
            <person name="Klenk H.-P."/>
            <person name="Eisen J.A."/>
        </authorList>
    </citation>
    <scope>NUCLEOTIDE SEQUENCE [LARGE SCALE GENOMIC DNA]</scope>
    <source>
        <strain evidence="5">DSM 15908 / JCM 11604 / IC-154</strain>
    </source>
</reference>
<dbReference type="STRING" id="1056495.Calag_0014"/>
<dbReference type="InterPro" id="IPR036866">
    <property type="entry name" value="RibonucZ/Hydroxyglut_hydro"/>
</dbReference>
<dbReference type="PANTHER" id="PTHR11203">
    <property type="entry name" value="CLEAVAGE AND POLYADENYLATION SPECIFICITY FACTOR FAMILY MEMBER"/>
    <property type="match status" value="1"/>
</dbReference>
<evidence type="ECO:0000256" key="1">
    <source>
        <dbReference type="ARBA" id="ARBA00022801"/>
    </source>
</evidence>
<dbReference type="InterPro" id="IPR011108">
    <property type="entry name" value="RMMBL"/>
</dbReference>
<dbReference type="eggNOG" id="arCOG00541">
    <property type="taxonomic scope" value="Archaea"/>
</dbReference>
<evidence type="ECO:0000313" key="4">
    <source>
        <dbReference type="EMBL" id="AFZ69810.1"/>
    </source>
</evidence>
<dbReference type="InterPro" id="IPR050698">
    <property type="entry name" value="MBL"/>
</dbReference>
<dbReference type="OrthoDB" id="40950at2157"/>
<dbReference type="GO" id="GO:0004521">
    <property type="term" value="F:RNA endonuclease activity"/>
    <property type="evidence" value="ECO:0007669"/>
    <property type="project" value="TreeGrafter"/>
</dbReference>